<comment type="caution">
    <text evidence="2">The sequence shown here is derived from an EMBL/GenBank/DDBJ whole genome shotgun (WGS) entry which is preliminary data.</text>
</comment>
<dbReference type="HOGENOM" id="CLU_033323_8_1_9"/>
<name>C0EBI0_9FIRM</name>
<dbReference type="STRING" id="537013.CLOSTMETH_01198"/>
<dbReference type="InterPro" id="IPR051695">
    <property type="entry name" value="Phosphoglycerate_Mutase"/>
</dbReference>
<dbReference type="Gene3D" id="3.40.50.1240">
    <property type="entry name" value="Phosphoglycerate mutase-like"/>
    <property type="match status" value="1"/>
</dbReference>
<dbReference type="InterPro" id="IPR029033">
    <property type="entry name" value="His_PPase_superfam"/>
</dbReference>
<keyword evidence="1" id="KW-0378">Hydrolase</keyword>
<protein>
    <submittedName>
        <fullName evidence="2">Phosphoglycerate mutase family protein</fullName>
    </submittedName>
</protein>
<sequence length="226" mass="25770">MKTFKIHLIRHGITQGNLDGKYIGATDLPLCEEGIAQLGRLADEFEYPRVQKVYASPLRRAVETAELIYPDNFIQKVDSLREYNFGQFENRSMEELQGDPAFTAWMDSGMTGAPEGGESREQFEQRLILGFNEVILDMMRTDITSAALVSHGGVLMYLLSKFGLPQRRALDWQIEAGKGYTVLTYAQLWARDQYVEVYDPLPYGAQQQEGPAEYNFFDVEQDSEEE</sequence>
<dbReference type="SMART" id="SM00855">
    <property type="entry name" value="PGAM"/>
    <property type="match status" value="1"/>
</dbReference>
<dbReference type="SUPFAM" id="SSF53254">
    <property type="entry name" value="Phosphoglycerate mutase-like"/>
    <property type="match status" value="1"/>
</dbReference>
<gene>
    <name evidence="2" type="ORF">CLOSTMETH_01198</name>
</gene>
<dbReference type="GO" id="GO:0043456">
    <property type="term" value="P:regulation of pentose-phosphate shunt"/>
    <property type="evidence" value="ECO:0007669"/>
    <property type="project" value="TreeGrafter"/>
</dbReference>
<dbReference type="InterPro" id="IPR013078">
    <property type="entry name" value="His_Pase_superF_clade-1"/>
</dbReference>
<dbReference type="CDD" id="cd07067">
    <property type="entry name" value="HP_PGM_like"/>
    <property type="match status" value="1"/>
</dbReference>
<dbReference type="GO" id="GO:0004331">
    <property type="term" value="F:fructose-2,6-bisphosphate 2-phosphatase activity"/>
    <property type="evidence" value="ECO:0007669"/>
    <property type="project" value="TreeGrafter"/>
</dbReference>
<dbReference type="eggNOG" id="COG0406">
    <property type="taxonomic scope" value="Bacteria"/>
</dbReference>
<evidence type="ECO:0000313" key="3">
    <source>
        <dbReference type="Proteomes" id="UP000003340"/>
    </source>
</evidence>
<keyword evidence="3" id="KW-1185">Reference proteome</keyword>
<dbReference type="EMBL" id="ACEC01000042">
    <property type="protein sequence ID" value="EEG31166.1"/>
    <property type="molecule type" value="Genomic_DNA"/>
</dbReference>
<organism evidence="2 3">
    <name type="scientific">[Clostridium] methylpentosum DSM 5476</name>
    <dbReference type="NCBI Taxonomy" id="537013"/>
    <lineage>
        <taxon>Bacteria</taxon>
        <taxon>Bacillati</taxon>
        <taxon>Bacillota</taxon>
        <taxon>Clostridia</taxon>
        <taxon>Eubacteriales</taxon>
        <taxon>Oscillospiraceae</taxon>
        <taxon>Oscillospiraceae incertae sedis</taxon>
    </lineage>
</organism>
<dbReference type="GO" id="GO:0045820">
    <property type="term" value="P:negative regulation of glycolytic process"/>
    <property type="evidence" value="ECO:0007669"/>
    <property type="project" value="TreeGrafter"/>
</dbReference>
<dbReference type="PANTHER" id="PTHR46517:SF1">
    <property type="entry name" value="FRUCTOSE-2,6-BISPHOSPHATASE TIGAR"/>
    <property type="match status" value="1"/>
</dbReference>
<dbReference type="AlphaFoldDB" id="C0EBI0"/>
<dbReference type="Pfam" id="PF00300">
    <property type="entry name" value="His_Phos_1"/>
    <property type="match status" value="1"/>
</dbReference>
<dbReference type="PANTHER" id="PTHR46517">
    <property type="entry name" value="FRUCTOSE-2,6-BISPHOSPHATASE TIGAR"/>
    <property type="match status" value="1"/>
</dbReference>
<reference evidence="2 3" key="1">
    <citation type="submission" date="2009-01" db="EMBL/GenBank/DDBJ databases">
        <authorList>
            <person name="Fulton L."/>
            <person name="Clifton S."/>
            <person name="Fulton B."/>
            <person name="Xu J."/>
            <person name="Minx P."/>
            <person name="Pepin K.H."/>
            <person name="Johnson M."/>
            <person name="Bhonagiri V."/>
            <person name="Nash W.E."/>
            <person name="Mardis E.R."/>
            <person name="Wilson R.K."/>
        </authorList>
    </citation>
    <scope>NUCLEOTIDE SEQUENCE [LARGE SCALE GENOMIC DNA]</scope>
    <source>
        <strain evidence="2 3">DSM 5476</strain>
    </source>
</reference>
<evidence type="ECO:0000256" key="1">
    <source>
        <dbReference type="ARBA" id="ARBA00022801"/>
    </source>
</evidence>
<reference evidence="2 3" key="2">
    <citation type="submission" date="2009-02" db="EMBL/GenBank/DDBJ databases">
        <title>Draft genome sequence of Clostridium methylpentosum (DSM 5476).</title>
        <authorList>
            <person name="Sudarsanam P."/>
            <person name="Ley R."/>
            <person name="Guruge J."/>
            <person name="Turnbaugh P.J."/>
            <person name="Mahowald M."/>
            <person name="Liep D."/>
            <person name="Gordon J."/>
        </authorList>
    </citation>
    <scope>NUCLEOTIDE SEQUENCE [LARGE SCALE GENOMIC DNA]</scope>
    <source>
        <strain evidence="2 3">DSM 5476</strain>
    </source>
</reference>
<evidence type="ECO:0000313" key="2">
    <source>
        <dbReference type="EMBL" id="EEG31166.1"/>
    </source>
</evidence>
<proteinExistence type="predicted"/>
<dbReference type="GO" id="GO:0005829">
    <property type="term" value="C:cytosol"/>
    <property type="evidence" value="ECO:0007669"/>
    <property type="project" value="TreeGrafter"/>
</dbReference>
<dbReference type="Proteomes" id="UP000003340">
    <property type="component" value="Unassembled WGS sequence"/>
</dbReference>
<accession>C0EBI0</accession>